<proteinExistence type="predicted"/>
<name>A0ACC1T8Z4_9APHY</name>
<comment type="caution">
    <text evidence="1">The sequence shown here is derived from an EMBL/GenBank/DDBJ whole genome shotgun (WGS) entry which is preliminary data.</text>
</comment>
<gene>
    <name evidence="1" type="ORF">NM688_g2394</name>
</gene>
<protein>
    <submittedName>
        <fullName evidence="1">Uncharacterized protein</fullName>
    </submittedName>
</protein>
<evidence type="ECO:0000313" key="2">
    <source>
        <dbReference type="Proteomes" id="UP001148662"/>
    </source>
</evidence>
<keyword evidence="2" id="KW-1185">Reference proteome</keyword>
<sequence>MTHVGFLTLPDRSAFPRIVGAKGSNVARLRAESQADITVSREDNTIVIVGSETAIETAKQAILEMTVSRHRGRRD</sequence>
<dbReference type="EMBL" id="JANHOG010000300">
    <property type="protein sequence ID" value="KAJ3555770.1"/>
    <property type="molecule type" value="Genomic_DNA"/>
</dbReference>
<accession>A0ACC1T8Z4</accession>
<organism evidence="1 2">
    <name type="scientific">Phlebia brevispora</name>
    <dbReference type="NCBI Taxonomy" id="194682"/>
    <lineage>
        <taxon>Eukaryota</taxon>
        <taxon>Fungi</taxon>
        <taxon>Dikarya</taxon>
        <taxon>Basidiomycota</taxon>
        <taxon>Agaricomycotina</taxon>
        <taxon>Agaricomycetes</taxon>
        <taxon>Polyporales</taxon>
        <taxon>Meruliaceae</taxon>
        <taxon>Phlebia</taxon>
    </lineage>
</organism>
<dbReference type="Proteomes" id="UP001148662">
    <property type="component" value="Unassembled WGS sequence"/>
</dbReference>
<evidence type="ECO:0000313" key="1">
    <source>
        <dbReference type="EMBL" id="KAJ3555770.1"/>
    </source>
</evidence>
<reference evidence="1" key="1">
    <citation type="submission" date="2022-07" db="EMBL/GenBank/DDBJ databases">
        <title>Genome Sequence of Phlebia brevispora.</title>
        <authorList>
            <person name="Buettner E."/>
        </authorList>
    </citation>
    <scope>NUCLEOTIDE SEQUENCE</scope>
    <source>
        <strain evidence="1">MPL23</strain>
    </source>
</reference>